<protein>
    <submittedName>
        <fullName evidence="2">Uncharacterized protein</fullName>
    </submittedName>
</protein>
<name>A0ABR1MQF6_9PEZI</name>
<evidence type="ECO:0000256" key="1">
    <source>
        <dbReference type="SAM" id="Phobius"/>
    </source>
</evidence>
<comment type="caution">
    <text evidence="2">The sequence shown here is derived from an EMBL/GenBank/DDBJ whole genome shotgun (WGS) entry which is preliminary data.</text>
</comment>
<keyword evidence="1" id="KW-0812">Transmembrane</keyword>
<keyword evidence="1" id="KW-1133">Transmembrane helix</keyword>
<organism evidence="2 3">
    <name type="scientific">Phyllosticta citricarpa</name>
    <dbReference type="NCBI Taxonomy" id="55181"/>
    <lineage>
        <taxon>Eukaryota</taxon>
        <taxon>Fungi</taxon>
        <taxon>Dikarya</taxon>
        <taxon>Ascomycota</taxon>
        <taxon>Pezizomycotina</taxon>
        <taxon>Dothideomycetes</taxon>
        <taxon>Dothideomycetes incertae sedis</taxon>
        <taxon>Botryosphaeriales</taxon>
        <taxon>Phyllostictaceae</taxon>
        <taxon>Phyllosticta</taxon>
    </lineage>
</organism>
<gene>
    <name evidence="2" type="ORF">IWX46DRAFT_218634</name>
</gene>
<sequence>MSQPPPAISAVPVVTLFSFVLLAVFLFLFHQCAAPLRSPLHRVRARVDRRACALFLSRPLCATAAVAREGSPVSVYLVSPSFFASRCNTPVFSLFICSSVTLKGWSGWVGDYYMSGLLAAQLG</sequence>
<keyword evidence="1" id="KW-0472">Membrane</keyword>
<keyword evidence="3" id="KW-1185">Reference proteome</keyword>
<dbReference type="EMBL" id="JBBPDW010000003">
    <property type="protein sequence ID" value="KAK7554553.1"/>
    <property type="molecule type" value="Genomic_DNA"/>
</dbReference>
<evidence type="ECO:0000313" key="2">
    <source>
        <dbReference type="EMBL" id="KAK7554553.1"/>
    </source>
</evidence>
<accession>A0ABR1MQF6</accession>
<reference evidence="2 3" key="1">
    <citation type="submission" date="2024-04" db="EMBL/GenBank/DDBJ databases">
        <title>Phyllosticta paracitricarpa is synonymous to the EU quarantine fungus P. citricarpa based on phylogenomic analyses.</title>
        <authorList>
            <consortium name="Lawrence Berkeley National Laboratory"/>
            <person name="Van Ingen-Buijs V.A."/>
            <person name="Van Westerhoven A.C."/>
            <person name="Haridas S."/>
            <person name="Skiadas P."/>
            <person name="Martin F."/>
            <person name="Groenewald J.Z."/>
            <person name="Crous P.W."/>
            <person name="Seidl M.F."/>
        </authorList>
    </citation>
    <scope>NUCLEOTIDE SEQUENCE [LARGE SCALE GENOMIC DNA]</scope>
    <source>
        <strain evidence="2 3">CBS 122670</strain>
    </source>
</reference>
<proteinExistence type="predicted"/>
<evidence type="ECO:0000313" key="3">
    <source>
        <dbReference type="Proteomes" id="UP001365128"/>
    </source>
</evidence>
<dbReference type="Proteomes" id="UP001365128">
    <property type="component" value="Unassembled WGS sequence"/>
</dbReference>
<feature type="transmembrane region" description="Helical" evidence="1">
    <location>
        <begin position="6"/>
        <end position="29"/>
    </location>
</feature>